<proteinExistence type="predicted"/>
<comment type="caution">
    <text evidence="1">The sequence shown here is derived from an EMBL/GenBank/DDBJ whole genome shotgun (WGS) entry which is preliminary data.</text>
</comment>
<dbReference type="Proteomes" id="UP001341840">
    <property type="component" value="Unassembled WGS sequence"/>
</dbReference>
<gene>
    <name evidence="1" type="ORF">PIB30_018296</name>
</gene>
<keyword evidence="2" id="KW-1185">Reference proteome</keyword>
<reference evidence="1 2" key="1">
    <citation type="journal article" date="2023" name="Plants (Basel)">
        <title>Bridging the Gap: Combining Genomics and Transcriptomics Approaches to Understand Stylosanthes scabra, an Orphan Legume from the Brazilian Caatinga.</title>
        <authorList>
            <person name="Ferreira-Neto J.R.C."/>
            <person name="da Silva M.D."/>
            <person name="Binneck E."/>
            <person name="de Melo N.F."/>
            <person name="da Silva R.H."/>
            <person name="de Melo A.L.T.M."/>
            <person name="Pandolfi V."/>
            <person name="Bustamante F.O."/>
            <person name="Brasileiro-Vidal A.C."/>
            <person name="Benko-Iseppon A.M."/>
        </authorList>
    </citation>
    <scope>NUCLEOTIDE SEQUENCE [LARGE SCALE GENOMIC DNA]</scope>
    <source>
        <tissue evidence="1">Leaves</tissue>
    </source>
</reference>
<name>A0ABU6Y8E1_9FABA</name>
<sequence length="124" mass="13958">MEFWFFPQNPSLINQLCVAYSLGRRRSLLVLRKSKFRLLSASILRVAGHEEASKSELDTGLELANSIIQAIPALDVTTSAPVAVAATVPFQRWMSPHQRPLPLQQLCSERVCELVLISDWQKIN</sequence>
<evidence type="ECO:0000313" key="2">
    <source>
        <dbReference type="Proteomes" id="UP001341840"/>
    </source>
</evidence>
<protein>
    <submittedName>
        <fullName evidence="1">Uncharacterized protein</fullName>
    </submittedName>
</protein>
<accession>A0ABU6Y8E1</accession>
<organism evidence="1 2">
    <name type="scientific">Stylosanthes scabra</name>
    <dbReference type="NCBI Taxonomy" id="79078"/>
    <lineage>
        <taxon>Eukaryota</taxon>
        <taxon>Viridiplantae</taxon>
        <taxon>Streptophyta</taxon>
        <taxon>Embryophyta</taxon>
        <taxon>Tracheophyta</taxon>
        <taxon>Spermatophyta</taxon>
        <taxon>Magnoliopsida</taxon>
        <taxon>eudicotyledons</taxon>
        <taxon>Gunneridae</taxon>
        <taxon>Pentapetalae</taxon>
        <taxon>rosids</taxon>
        <taxon>fabids</taxon>
        <taxon>Fabales</taxon>
        <taxon>Fabaceae</taxon>
        <taxon>Papilionoideae</taxon>
        <taxon>50 kb inversion clade</taxon>
        <taxon>dalbergioids sensu lato</taxon>
        <taxon>Dalbergieae</taxon>
        <taxon>Pterocarpus clade</taxon>
        <taxon>Stylosanthes</taxon>
    </lineage>
</organism>
<dbReference type="EMBL" id="JASCZI010241710">
    <property type="protein sequence ID" value="MED6205514.1"/>
    <property type="molecule type" value="Genomic_DNA"/>
</dbReference>
<evidence type="ECO:0000313" key="1">
    <source>
        <dbReference type="EMBL" id="MED6205514.1"/>
    </source>
</evidence>